<dbReference type="GO" id="GO:0050163">
    <property type="term" value="F:oxaloacetate tautomerase activity"/>
    <property type="evidence" value="ECO:0007669"/>
    <property type="project" value="UniProtKB-ARBA"/>
</dbReference>
<reference evidence="4" key="2">
    <citation type="submission" date="2012-05" db="EMBL/GenBank/DDBJ databases">
        <title>The Genome Annotation of Fusarium oxysporum II5.</title>
        <authorList>
            <consortium name="The Broad Institute Genomics Platform"/>
            <person name="Ma L.-J."/>
            <person name="Corby-Kistler H."/>
            <person name="Broz K."/>
            <person name="Gale L.R."/>
            <person name="Jonkers W."/>
            <person name="O'Donnell K."/>
            <person name="Ploetz R."/>
            <person name="Steinberg C."/>
            <person name="Schwartz D.C."/>
            <person name="VanEtten H."/>
            <person name="Zhou S."/>
            <person name="Young S.K."/>
            <person name="Zeng Q."/>
            <person name="Gargeya S."/>
            <person name="Fitzgerald M."/>
            <person name="Abouelleil A."/>
            <person name="Alvarado L."/>
            <person name="Chapman S.B."/>
            <person name="Gainer-Dewar J."/>
            <person name="Goldberg J."/>
            <person name="Griggs A."/>
            <person name="Gujja S."/>
            <person name="Hansen M."/>
            <person name="Howarth C."/>
            <person name="Imamovic A."/>
            <person name="Ireland A."/>
            <person name="Larimer J."/>
            <person name="McCowan C."/>
            <person name="Murphy C."/>
            <person name="Pearson M."/>
            <person name="Poon T.W."/>
            <person name="Priest M."/>
            <person name="Roberts A."/>
            <person name="Saif S."/>
            <person name="Shea T."/>
            <person name="Sykes S."/>
            <person name="Wortman J."/>
            <person name="Nusbaum C."/>
            <person name="Birren B."/>
        </authorList>
    </citation>
    <scope>NUCLEOTIDE SEQUENCE</scope>
    <source>
        <strain evidence="4">54006</strain>
    </source>
</reference>
<dbReference type="Gene3D" id="3.90.850.10">
    <property type="entry name" value="Fumarylacetoacetase-like, C-terminal domain"/>
    <property type="match status" value="1"/>
</dbReference>
<dbReference type="SUPFAM" id="SSF56529">
    <property type="entry name" value="FAH"/>
    <property type="match status" value="1"/>
</dbReference>
<dbReference type="GeneID" id="42041034"/>
<evidence type="ECO:0000259" key="3">
    <source>
        <dbReference type="Pfam" id="PF01557"/>
    </source>
</evidence>
<sequence>MADSSKWTHLIRFIAVDDDIVRLGQLVDVTRDVGLDSLENNPIFAYIIEGSIFNGKITDKILQVQQQLLSPVDPQHCSFIRCIGLNYKRHAEEARAPIPDVPPVFAKPRTAIANPYPGTINIPTCAQDGTSDYEGELAVVIGKAARDITAQEAPSYILGYTAANDVSARAHQMKSSMPGFSKGMDSSCPLGPVLVSKSAIENPQNLSIKSLYNGDVVQDGNTSDMIFGVYELLAYLSQGTTLEPGSILLTGTPEGIGYFRNPRICLGDGDLIQIQLQGVGTLTNRIHYEQDH</sequence>
<dbReference type="Proteomes" id="UP000030685">
    <property type="component" value="Unassembled WGS sequence"/>
</dbReference>
<dbReference type="EMBL" id="JH658322">
    <property type="protein sequence ID" value="EXL90959.1"/>
    <property type="molecule type" value="Genomic_DNA"/>
</dbReference>
<dbReference type="GO" id="GO:0046872">
    <property type="term" value="F:metal ion binding"/>
    <property type="evidence" value="ECO:0007669"/>
    <property type="project" value="UniProtKB-KW"/>
</dbReference>
<dbReference type="InterPro" id="IPR011234">
    <property type="entry name" value="Fumarylacetoacetase-like_C"/>
</dbReference>
<evidence type="ECO:0000256" key="1">
    <source>
        <dbReference type="ARBA" id="ARBA00010211"/>
    </source>
</evidence>
<gene>
    <name evidence="4" type="ORF">FOIG_15859</name>
</gene>
<dbReference type="HOGENOM" id="CLU_028458_2_1_1"/>
<evidence type="ECO:0000313" key="4">
    <source>
        <dbReference type="EMBL" id="EXL90959.1"/>
    </source>
</evidence>
<dbReference type="InterPro" id="IPR036663">
    <property type="entry name" value="Fumarylacetoacetase_C_sf"/>
</dbReference>
<comment type="similarity">
    <text evidence="1">Belongs to the FAH family.</text>
</comment>
<organism evidence="4">
    <name type="scientific">Fusarium odoratissimum (strain NRRL 54006)</name>
    <dbReference type="NCBI Taxonomy" id="1089451"/>
    <lineage>
        <taxon>Eukaryota</taxon>
        <taxon>Fungi</taxon>
        <taxon>Dikarya</taxon>
        <taxon>Ascomycota</taxon>
        <taxon>Pezizomycotina</taxon>
        <taxon>Sordariomycetes</taxon>
        <taxon>Hypocreomycetidae</taxon>
        <taxon>Hypocreales</taxon>
        <taxon>Nectriaceae</taxon>
        <taxon>Fusarium</taxon>
        <taxon>Fusarium oxysporum species complex</taxon>
        <taxon>Fusarium oxysporum f. sp. cubense (strain race 4)</taxon>
    </lineage>
</organism>
<dbReference type="Pfam" id="PF01557">
    <property type="entry name" value="FAA_hydrolase"/>
    <property type="match status" value="1"/>
</dbReference>
<dbReference type="FunFam" id="3.90.850.10:FF:000002">
    <property type="entry name" value="2-hydroxyhepta-2,4-diene-1,7-dioate isomerase"/>
    <property type="match status" value="1"/>
</dbReference>
<dbReference type="PANTHER" id="PTHR11820">
    <property type="entry name" value="ACYLPYRUVASE"/>
    <property type="match status" value="1"/>
</dbReference>
<dbReference type="GO" id="GO:0006107">
    <property type="term" value="P:oxaloacetate metabolic process"/>
    <property type="evidence" value="ECO:0007669"/>
    <property type="project" value="UniProtKB-ARBA"/>
</dbReference>
<protein>
    <recommendedName>
        <fullName evidence="3">Fumarylacetoacetase-like C-terminal domain-containing protein</fullName>
    </recommendedName>
</protein>
<reference evidence="4" key="1">
    <citation type="submission" date="2011-11" db="EMBL/GenBank/DDBJ databases">
        <title>The Genome Sequence of Fusarium oxysporum II5.</title>
        <authorList>
            <consortium name="The Broad Institute Genome Sequencing Platform"/>
            <person name="Ma L.-J."/>
            <person name="Gale L.R."/>
            <person name="Schwartz D.C."/>
            <person name="Zhou S."/>
            <person name="Corby-Kistler H."/>
            <person name="Young S.K."/>
            <person name="Zeng Q."/>
            <person name="Gargeya S."/>
            <person name="Fitzgerald M."/>
            <person name="Haas B."/>
            <person name="Abouelleil A."/>
            <person name="Alvarado L."/>
            <person name="Arachchi H.M."/>
            <person name="Berlin A."/>
            <person name="Brown A."/>
            <person name="Chapman S.B."/>
            <person name="Chen Z."/>
            <person name="Dunbar C."/>
            <person name="Freedman E."/>
            <person name="Gearin G."/>
            <person name="Goldberg J."/>
            <person name="Griggs A."/>
            <person name="Gujja S."/>
            <person name="Heiman D."/>
            <person name="Howarth C."/>
            <person name="Larson L."/>
            <person name="Lui A."/>
            <person name="MacDonald P.J.P."/>
            <person name="Montmayeur A."/>
            <person name="Murphy C."/>
            <person name="Neiman D."/>
            <person name="Pearson M."/>
            <person name="Priest M."/>
            <person name="Roberts A."/>
            <person name="Saif S."/>
            <person name="Shea T."/>
            <person name="Shenoy N."/>
            <person name="Sisk P."/>
            <person name="Stolte C."/>
            <person name="Sykes S."/>
            <person name="Wortman J."/>
            <person name="Nusbaum C."/>
            <person name="Birren B."/>
        </authorList>
    </citation>
    <scope>NUCLEOTIDE SEQUENCE [LARGE SCALE GENOMIC DNA]</scope>
    <source>
        <strain evidence="4">54006</strain>
    </source>
</reference>
<name>X0K1L5_FUSO5</name>
<dbReference type="AlphaFoldDB" id="X0K1L5"/>
<feature type="domain" description="Fumarylacetoacetase-like C-terminal" evidence="3">
    <location>
        <begin position="80"/>
        <end position="286"/>
    </location>
</feature>
<keyword evidence="2" id="KW-0479">Metal-binding</keyword>
<accession>X0K1L5</accession>
<proteinExistence type="inferred from homology"/>
<dbReference type="PANTHER" id="PTHR11820:SF112">
    <property type="entry name" value="FUMARYLACETOACETATE HYDROLASE FAMILY PROTEIN (AFU_ORTHOLOGUE AFUA_1G02370)-RELATED"/>
    <property type="match status" value="1"/>
</dbReference>
<dbReference type="VEuPathDB" id="FungiDB:FOIG_15859"/>
<evidence type="ECO:0000256" key="2">
    <source>
        <dbReference type="ARBA" id="ARBA00022723"/>
    </source>
</evidence>
<dbReference type="RefSeq" id="XP_031053049.1">
    <property type="nucleotide sequence ID" value="XM_031217252.1"/>
</dbReference>